<organism evidence="1 2">
    <name type="scientific">Labrys monachus</name>
    <dbReference type="NCBI Taxonomy" id="217067"/>
    <lineage>
        <taxon>Bacteria</taxon>
        <taxon>Pseudomonadati</taxon>
        <taxon>Pseudomonadota</taxon>
        <taxon>Alphaproteobacteria</taxon>
        <taxon>Hyphomicrobiales</taxon>
        <taxon>Xanthobacteraceae</taxon>
        <taxon>Labrys</taxon>
    </lineage>
</organism>
<dbReference type="PANTHER" id="PTHR36439:SF1">
    <property type="entry name" value="DUF1697 DOMAIN-CONTAINING PROTEIN"/>
    <property type="match status" value="1"/>
</dbReference>
<keyword evidence="2" id="KW-1185">Reference proteome</keyword>
<comment type="caution">
    <text evidence="1">The sequence shown here is derived from an EMBL/GenBank/DDBJ whole genome shotgun (WGS) entry which is preliminary data.</text>
</comment>
<reference evidence="1 2" key="1">
    <citation type="submission" date="2023-07" db="EMBL/GenBank/DDBJ databases">
        <title>Genomic Encyclopedia of Type Strains, Phase IV (KMG-IV): sequencing the most valuable type-strain genomes for metagenomic binning, comparative biology and taxonomic classification.</title>
        <authorList>
            <person name="Goeker M."/>
        </authorList>
    </citation>
    <scope>NUCLEOTIDE SEQUENCE [LARGE SCALE GENOMIC DNA]</scope>
    <source>
        <strain evidence="1 2">DSM 5896</strain>
    </source>
</reference>
<dbReference type="InterPro" id="IPR012545">
    <property type="entry name" value="DUF1697"/>
</dbReference>
<dbReference type="Proteomes" id="UP001237448">
    <property type="component" value="Unassembled WGS sequence"/>
</dbReference>
<dbReference type="PIRSF" id="PIRSF008502">
    <property type="entry name" value="UCP008502"/>
    <property type="match status" value="1"/>
</dbReference>
<dbReference type="SUPFAM" id="SSF160379">
    <property type="entry name" value="SP0830-like"/>
    <property type="match status" value="1"/>
</dbReference>
<dbReference type="PANTHER" id="PTHR36439">
    <property type="entry name" value="BLL4334 PROTEIN"/>
    <property type="match status" value="1"/>
</dbReference>
<dbReference type="RefSeq" id="WP_307425729.1">
    <property type="nucleotide sequence ID" value="NZ_JAUSVK010000001.1"/>
</dbReference>
<protein>
    <submittedName>
        <fullName evidence="1">Uncharacterized protein (DUF1697 family)</fullName>
    </submittedName>
</protein>
<accession>A0ABU0FC63</accession>
<evidence type="ECO:0000313" key="2">
    <source>
        <dbReference type="Proteomes" id="UP001237448"/>
    </source>
</evidence>
<evidence type="ECO:0000313" key="1">
    <source>
        <dbReference type="EMBL" id="MDQ0392199.1"/>
    </source>
</evidence>
<dbReference type="Gene3D" id="3.30.70.1280">
    <property type="entry name" value="SP0830-like domains"/>
    <property type="match status" value="1"/>
</dbReference>
<dbReference type="Pfam" id="PF08002">
    <property type="entry name" value="DUF1697"/>
    <property type="match status" value="1"/>
</dbReference>
<proteinExistence type="predicted"/>
<gene>
    <name evidence="1" type="ORF">J3R73_001991</name>
</gene>
<dbReference type="EMBL" id="JAUSVK010000001">
    <property type="protein sequence ID" value="MDQ0392199.1"/>
    <property type="molecule type" value="Genomic_DNA"/>
</dbReference>
<sequence>MSHSIALLRGVNVGGTGTVKMAALRALGEELGFTHVRTLLQSGNIAFDGAAKSHAALERRWEAALDERLGVKTVFMIRSAGEWQALIAANPFAAEADADPSHLVLLVAKETVGPEAVAALRTAIKGPEQVRAGERCVYAWYPDGIGTSKLTVKLIERHLGTPVTGRNWSTVLKLAAL</sequence>
<name>A0ABU0FC63_9HYPH</name>